<gene>
    <name evidence="6" type="ORF">THAOC_11254</name>
</gene>
<dbReference type="Proteomes" id="UP000266841">
    <property type="component" value="Unassembled WGS sequence"/>
</dbReference>
<dbReference type="PANTHER" id="PTHR46972">
    <property type="entry name" value="MONOOXYGENASE ASQM-RELATED"/>
    <property type="match status" value="1"/>
</dbReference>
<evidence type="ECO:0000256" key="5">
    <source>
        <dbReference type="SAM" id="MobiDB-lite"/>
    </source>
</evidence>
<dbReference type="EMBL" id="AGNL01012794">
    <property type="protein sequence ID" value="EJK67682.1"/>
    <property type="molecule type" value="Genomic_DNA"/>
</dbReference>
<keyword evidence="3" id="KW-0560">Oxidoreductase</keyword>
<feature type="region of interest" description="Disordered" evidence="5">
    <location>
        <begin position="1"/>
        <end position="28"/>
    </location>
</feature>
<protein>
    <recommendedName>
        <fullName evidence="8">FAD-binding domain-containing protein</fullName>
    </recommendedName>
</protein>
<evidence type="ECO:0000256" key="4">
    <source>
        <dbReference type="ARBA" id="ARBA00023033"/>
    </source>
</evidence>
<accession>K0TB62</accession>
<evidence type="ECO:0000256" key="1">
    <source>
        <dbReference type="ARBA" id="ARBA00022630"/>
    </source>
</evidence>
<proteinExistence type="predicted"/>
<dbReference type="OrthoDB" id="655030at2759"/>
<keyword evidence="2" id="KW-0274">FAD</keyword>
<evidence type="ECO:0000256" key="2">
    <source>
        <dbReference type="ARBA" id="ARBA00022827"/>
    </source>
</evidence>
<reference evidence="6 7" key="1">
    <citation type="journal article" date="2012" name="Genome Biol.">
        <title>Genome and low-iron response of an oceanic diatom adapted to chronic iron limitation.</title>
        <authorList>
            <person name="Lommer M."/>
            <person name="Specht M."/>
            <person name="Roy A.S."/>
            <person name="Kraemer L."/>
            <person name="Andreson R."/>
            <person name="Gutowska M.A."/>
            <person name="Wolf J."/>
            <person name="Bergner S.V."/>
            <person name="Schilhabel M.B."/>
            <person name="Klostermeier U.C."/>
            <person name="Beiko R.G."/>
            <person name="Rosenstiel P."/>
            <person name="Hippler M."/>
            <person name="Laroche J."/>
        </authorList>
    </citation>
    <scope>NUCLEOTIDE SEQUENCE [LARGE SCALE GENOMIC DNA]</scope>
    <source>
        <strain evidence="6 7">CCMP1005</strain>
    </source>
</reference>
<dbReference type="Gene3D" id="3.50.50.60">
    <property type="entry name" value="FAD/NAD(P)-binding domain"/>
    <property type="match status" value="1"/>
</dbReference>
<comment type="caution">
    <text evidence="6">The sequence shown here is derived from an EMBL/GenBank/DDBJ whole genome shotgun (WGS) entry which is preliminary data.</text>
</comment>
<evidence type="ECO:0000313" key="7">
    <source>
        <dbReference type="Proteomes" id="UP000266841"/>
    </source>
</evidence>
<sequence length="328" mass="36750">MRAEKRRTKQGSEGSSQSSPQCPQARQPPVAIVGGSYAGLTAALTLKRKSIPFIVFEKRKQPFSHVQGHFSVPSYEAVAKKLEISAFKKSPSREEVIDSFLENVSEQLVCGHVMVSVDSRNGLFYLQSETETGTKQHGPFHTVIGADGVRSTVRRHALRHTYLIGDARWANERSAFDFGLHRIQQGADLALLDGIELGQAIFEHLNERSFPQTNRRYYFSRRLPKAQRPPRPVPICFDKVYHFATESLLLASTERPDWYPVNHVCCYGNGHLLWDHTEKEVDNGSIALLGSSHTFLGGSTILFDQRIPCLQQGGARCLRYDPNTVAIS</sequence>
<evidence type="ECO:0000256" key="3">
    <source>
        <dbReference type="ARBA" id="ARBA00023002"/>
    </source>
</evidence>
<dbReference type="SUPFAM" id="SSF51905">
    <property type="entry name" value="FAD/NAD(P)-binding domain"/>
    <property type="match status" value="1"/>
</dbReference>
<organism evidence="6 7">
    <name type="scientific">Thalassiosira oceanica</name>
    <name type="common">Marine diatom</name>
    <dbReference type="NCBI Taxonomy" id="159749"/>
    <lineage>
        <taxon>Eukaryota</taxon>
        <taxon>Sar</taxon>
        <taxon>Stramenopiles</taxon>
        <taxon>Ochrophyta</taxon>
        <taxon>Bacillariophyta</taxon>
        <taxon>Coscinodiscophyceae</taxon>
        <taxon>Thalassiosirophycidae</taxon>
        <taxon>Thalassiosirales</taxon>
        <taxon>Thalassiosiraceae</taxon>
        <taxon>Thalassiosira</taxon>
    </lineage>
</organism>
<feature type="non-terminal residue" evidence="6">
    <location>
        <position position="328"/>
    </location>
</feature>
<feature type="compositionally biased region" description="Low complexity" evidence="5">
    <location>
        <begin position="15"/>
        <end position="28"/>
    </location>
</feature>
<evidence type="ECO:0000313" key="6">
    <source>
        <dbReference type="EMBL" id="EJK67682.1"/>
    </source>
</evidence>
<evidence type="ECO:0008006" key="8">
    <source>
        <dbReference type="Google" id="ProtNLM"/>
    </source>
</evidence>
<dbReference type="GO" id="GO:0004497">
    <property type="term" value="F:monooxygenase activity"/>
    <property type="evidence" value="ECO:0007669"/>
    <property type="project" value="UniProtKB-KW"/>
</dbReference>
<dbReference type="AlphaFoldDB" id="K0TB62"/>
<dbReference type="InterPro" id="IPR036188">
    <property type="entry name" value="FAD/NAD-bd_sf"/>
</dbReference>
<dbReference type="PANTHER" id="PTHR46972:SF1">
    <property type="entry name" value="FAD DEPENDENT OXIDOREDUCTASE DOMAIN-CONTAINING PROTEIN"/>
    <property type="match status" value="1"/>
</dbReference>
<name>K0TB62_THAOC</name>
<keyword evidence="1" id="KW-0285">Flavoprotein</keyword>
<keyword evidence="4" id="KW-0503">Monooxygenase</keyword>
<keyword evidence="7" id="KW-1185">Reference proteome</keyword>